<proteinExistence type="predicted"/>
<dbReference type="SUPFAM" id="SSF48498">
    <property type="entry name" value="Tetracyclin repressor-like, C-terminal domain"/>
    <property type="match status" value="1"/>
</dbReference>
<dbReference type="InterPro" id="IPR036271">
    <property type="entry name" value="Tet_transcr_reg_TetR-rel_C_sf"/>
</dbReference>
<dbReference type="PANTHER" id="PTHR30055:SF234">
    <property type="entry name" value="HTH-TYPE TRANSCRIPTIONAL REGULATOR BETI"/>
    <property type="match status" value="1"/>
</dbReference>
<dbReference type="Gene3D" id="1.10.10.60">
    <property type="entry name" value="Homeodomain-like"/>
    <property type="match status" value="1"/>
</dbReference>
<keyword evidence="1" id="KW-0805">Transcription regulation</keyword>
<dbReference type="InterPro" id="IPR025996">
    <property type="entry name" value="MT1864/Rv1816-like_C"/>
</dbReference>
<keyword evidence="3" id="KW-0804">Transcription</keyword>
<evidence type="ECO:0000256" key="1">
    <source>
        <dbReference type="ARBA" id="ARBA00023015"/>
    </source>
</evidence>
<dbReference type="Gene3D" id="1.10.357.10">
    <property type="entry name" value="Tetracycline Repressor, domain 2"/>
    <property type="match status" value="1"/>
</dbReference>
<dbReference type="Pfam" id="PF00440">
    <property type="entry name" value="TetR_N"/>
    <property type="match status" value="1"/>
</dbReference>
<evidence type="ECO:0000256" key="2">
    <source>
        <dbReference type="ARBA" id="ARBA00023125"/>
    </source>
</evidence>
<accession>A0A3D9ZWK1</accession>
<evidence type="ECO:0000313" key="7">
    <source>
        <dbReference type="Proteomes" id="UP000256913"/>
    </source>
</evidence>
<dbReference type="PANTHER" id="PTHR30055">
    <property type="entry name" value="HTH-TYPE TRANSCRIPTIONAL REGULATOR RUTR"/>
    <property type="match status" value="1"/>
</dbReference>
<organism evidence="6 7">
    <name type="scientific">Asanoa ferruginea</name>
    <dbReference type="NCBI Taxonomy" id="53367"/>
    <lineage>
        <taxon>Bacteria</taxon>
        <taxon>Bacillati</taxon>
        <taxon>Actinomycetota</taxon>
        <taxon>Actinomycetes</taxon>
        <taxon>Micromonosporales</taxon>
        <taxon>Micromonosporaceae</taxon>
        <taxon>Asanoa</taxon>
    </lineage>
</organism>
<dbReference type="InterPro" id="IPR050109">
    <property type="entry name" value="HTH-type_TetR-like_transc_reg"/>
</dbReference>
<evidence type="ECO:0000256" key="3">
    <source>
        <dbReference type="ARBA" id="ARBA00023163"/>
    </source>
</evidence>
<feature type="DNA-binding region" description="H-T-H motif" evidence="4">
    <location>
        <begin position="41"/>
        <end position="60"/>
    </location>
</feature>
<name>A0A3D9ZWK1_9ACTN</name>
<dbReference type="GO" id="GO:0003700">
    <property type="term" value="F:DNA-binding transcription factor activity"/>
    <property type="evidence" value="ECO:0007669"/>
    <property type="project" value="TreeGrafter"/>
</dbReference>
<dbReference type="Proteomes" id="UP000256913">
    <property type="component" value="Unassembled WGS sequence"/>
</dbReference>
<gene>
    <name evidence="6" type="ORF">DFJ67_4090</name>
</gene>
<dbReference type="PROSITE" id="PS50977">
    <property type="entry name" value="HTH_TETR_2"/>
    <property type="match status" value="1"/>
</dbReference>
<dbReference type="InterPro" id="IPR009057">
    <property type="entry name" value="Homeodomain-like_sf"/>
</dbReference>
<sequence>MDGLPGLAPHHPKRRMKANRRGEMIDAAERILEREGPEAVTMRRLAEELRIQAPSLYKHIAGKTEIEAALQQRALERLGSVLAGASGDLATLAAAYRRWALDHPRLYEFTARHSLDRQGLASGVEAAAAEPLLKVTGGNMAAARAIWGFAHGLVDLELTNRFPADADVDAAWAHGISAFASYCPPQPDGLS</sequence>
<dbReference type="EMBL" id="QUMQ01000001">
    <property type="protein sequence ID" value="REF98080.1"/>
    <property type="molecule type" value="Genomic_DNA"/>
</dbReference>
<comment type="caution">
    <text evidence="6">The sequence shown here is derived from an EMBL/GenBank/DDBJ whole genome shotgun (WGS) entry which is preliminary data.</text>
</comment>
<keyword evidence="2 4" id="KW-0238">DNA-binding</keyword>
<dbReference type="InterPro" id="IPR001647">
    <property type="entry name" value="HTH_TetR"/>
</dbReference>
<evidence type="ECO:0000259" key="5">
    <source>
        <dbReference type="PROSITE" id="PS50977"/>
    </source>
</evidence>
<evidence type="ECO:0000256" key="4">
    <source>
        <dbReference type="PROSITE-ProRule" id="PRU00335"/>
    </source>
</evidence>
<protein>
    <submittedName>
        <fullName evidence="6">TetR family transcriptional regulator</fullName>
    </submittedName>
</protein>
<reference evidence="6 7" key="1">
    <citation type="submission" date="2018-08" db="EMBL/GenBank/DDBJ databases">
        <title>Sequencing the genomes of 1000 actinobacteria strains.</title>
        <authorList>
            <person name="Klenk H.-P."/>
        </authorList>
    </citation>
    <scope>NUCLEOTIDE SEQUENCE [LARGE SCALE GENOMIC DNA]</scope>
    <source>
        <strain evidence="6 7">DSM 44099</strain>
    </source>
</reference>
<feature type="domain" description="HTH tetR-type" evidence="5">
    <location>
        <begin position="18"/>
        <end position="78"/>
    </location>
</feature>
<evidence type="ECO:0000313" key="6">
    <source>
        <dbReference type="EMBL" id="REF98080.1"/>
    </source>
</evidence>
<dbReference type="GO" id="GO:0000976">
    <property type="term" value="F:transcription cis-regulatory region binding"/>
    <property type="evidence" value="ECO:0007669"/>
    <property type="project" value="TreeGrafter"/>
</dbReference>
<dbReference type="SUPFAM" id="SSF46689">
    <property type="entry name" value="Homeodomain-like"/>
    <property type="match status" value="1"/>
</dbReference>
<keyword evidence="7" id="KW-1185">Reference proteome</keyword>
<dbReference type="AlphaFoldDB" id="A0A3D9ZWK1"/>
<dbReference type="Pfam" id="PF13305">
    <property type="entry name" value="TetR_C_33"/>
    <property type="match status" value="1"/>
</dbReference>